<protein>
    <recommendedName>
        <fullName evidence="2 3">Single-stranded DNA-binding protein</fullName>
        <shortName evidence="2">SSB</shortName>
    </recommendedName>
</protein>
<dbReference type="InterPro" id="IPR000424">
    <property type="entry name" value="Primosome_PriB/ssb"/>
</dbReference>
<dbReference type="NCBIfam" id="TIGR00621">
    <property type="entry name" value="ssb"/>
    <property type="match status" value="1"/>
</dbReference>
<dbReference type="InterPro" id="IPR012340">
    <property type="entry name" value="NA-bd_OB-fold"/>
</dbReference>
<dbReference type="CDD" id="cd04496">
    <property type="entry name" value="SSB_OBF"/>
    <property type="match status" value="1"/>
</dbReference>
<organism evidence="4 5">
    <name type="scientific">Helicobacter ganmani</name>
    <dbReference type="NCBI Taxonomy" id="60246"/>
    <lineage>
        <taxon>Bacteria</taxon>
        <taxon>Pseudomonadati</taxon>
        <taxon>Campylobacterota</taxon>
        <taxon>Epsilonproteobacteria</taxon>
        <taxon>Campylobacterales</taxon>
        <taxon>Helicobacteraceae</taxon>
        <taxon>Helicobacter</taxon>
    </lineage>
</organism>
<dbReference type="GO" id="GO:0006260">
    <property type="term" value="P:DNA replication"/>
    <property type="evidence" value="ECO:0007669"/>
    <property type="project" value="InterPro"/>
</dbReference>
<dbReference type="PANTHER" id="PTHR10302:SF0">
    <property type="entry name" value="SINGLE-STRANDED DNA-BINDING PROTEIN, MITOCHONDRIAL"/>
    <property type="match status" value="1"/>
</dbReference>
<accession>A0A3D8IH60</accession>
<name>A0A3D8IH60_9HELI</name>
<keyword evidence="5" id="KW-1185">Reference proteome</keyword>
<gene>
    <name evidence="4" type="ORF">CQA43_01825</name>
</gene>
<comment type="caution">
    <text evidence="4">The sequence shown here is derived from an EMBL/GenBank/DDBJ whole genome shotgun (WGS) entry which is preliminary data.</text>
</comment>
<dbReference type="GO" id="GO:0009295">
    <property type="term" value="C:nucleoid"/>
    <property type="evidence" value="ECO:0007669"/>
    <property type="project" value="TreeGrafter"/>
</dbReference>
<dbReference type="EMBL" id="NXLS01000001">
    <property type="protein sequence ID" value="RDU64559.1"/>
    <property type="molecule type" value="Genomic_DNA"/>
</dbReference>
<proteinExistence type="inferred from homology"/>
<dbReference type="Gene3D" id="2.40.50.140">
    <property type="entry name" value="Nucleic acid-binding proteins"/>
    <property type="match status" value="1"/>
</dbReference>
<dbReference type="OrthoDB" id="9809878at2"/>
<reference evidence="4 5" key="1">
    <citation type="submission" date="2018-04" db="EMBL/GenBank/DDBJ databases">
        <title>Novel Campyloabacter and Helicobacter Species and Strains.</title>
        <authorList>
            <person name="Mannion A.J."/>
            <person name="Shen Z."/>
            <person name="Fox J.G."/>
        </authorList>
    </citation>
    <scope>NUCLEOTIDE SEQUENCE [LARGE SCALE GENOMIC DNA]</scope>
    <source>
        <strain evidence="4 5">MIT 99-5101</strain>
    </source>
</reference>
<evidence type="ECO:0000256" key="3">
    <source>
        <dbReference type="PIRNR" id="PIRNR002070"/>
    </source>
</evidence>
<dbReference type="Proteomes" id="UP000256650">
    <property type="component" value="Unassembled WGS sequence"/>
</dbReference>
<dbReference type="PIRSF" id="PIRSF002070">
    <property type="entry name" value="SSB"/>
    <property type="match status" value="1"/>
</dbReference>
<keyword evidence="1 2" id="KW-0238">DNA-binding</keyword>
<dbReference type="PROSITE" id="PS50935">
    <property type="entry name" value="SSB"/>
    <property type="match status" value="1"/>
</dbReference>
<dbReference type="AlphaFoldDB" id="A0A3D8IH60"/>
<dbReference type="HAMAP" id="MF_00984">
    <property type="entry name" value="SSB"/>
    <property type="match status" value="1"/>
</dbReference>
<evidence type="ECO:0000313" key="5">
    <source>
        <dbReference type="Proteomes" id="UP000256650"/>
    </source>
</evidence>
<dbReference type="GO" id="GO:0003697">
    <property type="term" value="F:single-stranded DNA binding"/>
    <property type="evidence" value="ECO:0007669"/>
    <property type="project" value="UniProtKB-UniRule"/>
</dbReference>
<dbReference type="SUPFAM" id="SSF50249">
    <property type="entry name" value="Nucleic acid-binding proteins"/>
    <property type="match status" value="1"/>
</dbReference>
<comment type="subunit">
    <text evidence="2">Homotetramer.</text>
</comment>
<dbReference type="PANTHER" id="PTHR10302">
    <property type="entry name" value="SINGLE-STRANDED DNA-BINDING PROTEIN"/>
    <property type="match status" value="1"/>
</dbReference>
<evidence type="ECO:0000256" key="1">
    <source>
        <dbReference type="ARBA" id="ARBA00023125"/>
    </source>
</evidence>
<evidence type="ECO:0000313" key="4">
    <source>
        <dbReference type="EMBL" id="RDU64559.1"/>
    </source>
</evidence>
<dbReference type="Pfam" id="PF00436">
    <property type="entry name" value="SSB"/>
    <property type="match status" value="1"/>
</dbReference>
<sequence>MLNIVFKGYTMNQVTLCGNLGRDFQLSYTQNGLPYAKNSLAISKRTTKKEGNETITKDRTDWIPLTIFGKRAEIAHQYFKKGDKFLCNGEIYTSVYSDENGQPKYSWEVLVKSFEFVTSKAKETQNEQNAQPEPEIVYEGTQAPQQQIEEMAQIAENTTTITDADIPF</sequence>
<comment type="caution">
    <text evidence="2">Lacks conserved residue(s) required for the propagation of feature annotation.</text>
</comment>
<dbReference type="InterPro" id="IPR011344">
    <property type="entry name" value="ssDNA-bd"/>
</dbReference>
<evidence type="ECO:0000256" key="2">
    <source>
        <dbReference type="HAMAP-Rule" id="MF_00984"/>
    </source>
</evidence>